<evidence type="ECO:0000313" key="4">
    <source>
        <dbReference type="Proteomes" id="UP000095039"/>
    </source>
</evidence>
<dbReference type="InterPro" id="IPR050356">
    <property type="entry name" value="SulA_CellDiv_inhibitor"/>
</dbReference>
<name>A0A1E5BZ96_9GAMM</name>
<protein>
    <recommendedName>
        <fullName evidence="2">UmuC domain-containing protein</fullName>
    </recommendedName>
</protein>
<sequence length="468" mass="52914">MLWLYLYFPALLLNTIERDNGSESPLIVLSRTNGEVCQANLAAREHGIVPSNDLGTASALCHGLNVIDYDEKQEAERLLQLATLIYHVNADIVLYKPNGLLMKVSPMLKLYGSLDHYWQALLPVLKNEQITFHFALSPYPEAARYLAQASADKGFLTKEITESALTTLSVHQLGFTHKQAVQLERMGIRHAKQLFDLPIASLGQRFGKIFSAQLRALTQSHIAQQAFFSPPEYFHQSLELLHEIANSQTLSFPLQRMLREMEKFLFAREAVVPNITLTFRQREHDDDKVITLSAATPESAASRWMPLLQLHLEKLKLDAPVTHIRIDANTLLAKQSPTQDLFAGKRGQLTPGELISLMQAKAGKQAVYSLTLENDHRPERAFRRQNPLQPCAQTLPSHLPPRPSLLHVTPRPLLSRPDTLAGPERISGGWWDKAPIQRDYFVARNKQGQLCWVFRTATGEWFEHGLFC</sequence>
<dbReference type="PANTHER" id="PTHR35369:SF2">
    <property type="entry name" value="BLR3025 PROTEIN"/>
    <property type="match status" value="1"/>
</dbReference>
<dbReference type="InterPro" id="IPR001126">
    <property type="entry name" value="UmuC"/>
</dbReference>
<feature type="domain" description="UmuC" evidence="2">
    <location>
        <begin position="23"/>
        <end position="143"/>
    </location>
</feature>
<comment type="caution">
    <text evidence="3">The sequence shown here is derived from an EMBL/GenBank/DDBJ whole genome shotgun (WGS) entry which is preliminary data.</text>
</comment>
<gene>
    <name evidence="3" type="ORF">A1OK_14940</name>
</gene>
<dbReference type="RefSeq" id="WP_016959807.1">
    <property type="nucleotide sequence ID" value="NZ_AJWN02000092.1"/>
</dbReference>
<dbReference type="CDD" id="cd03468">
    <property type="entry name" value="PolY_like"/>
    <property type="match status" value="1"/>
</dbReference>
<dbReference type="InterPro" id="IPR043502">
    <property type="entry name" value="DNA/RNA_pol_sf"/>
</dbReference>
<evidence type="ECO:0000259" key="2">
    <source>
        <dbReference type="Pfam" id="PF00817"/>
    </source>
</evidence>
<accession>A0A1E5BZ96</accession>
<keyword evidence="1" id="KW-0227">DNA damage</keyword>
<keyword evidence="4" id="KW-1185">Reference proteome</keyword>
<dbReference type="Proteomes" id="UP000095039">
    <property type="component" value="Unassembled WGS sequence"/>
</dbReference>
<dbReference type="EMBL" id="AJWN02000092">
    <property type="protein sequence ID" value="OEE58551.1"/>
    <property type="molecule type" value="Genomic_DNA"/>
</dbReference>
<dbReference type="Pfam" id="PF00817">
    <property type="entry name" value="IMS"/>
    <property type="match status" value="1"/>
</dbReference>
<evidence type="ECO:0000313" key="3">
    <source>
        <dbReference type="EMBL" id="OEE58551.1"/>
    </source>
</evidence>
<proteinExistence type="predicted"/>
<dbReference type="SUPFAM" id="SSF56672">
    <property type="entry name" value="DNA/RNA polymerases"/>
    <property type="match status" value="1"/>
</dbReference>
<dbReference type="GO" id="GO:0006281">
    <property type="term" value="P:DNA repair"/>
    <property type="evidence" value="ECO:0007669"/>
    <property type="project" value="InterPro"/>
</dbReference>
<dbReference type="AlphaFoldDB" id="A0A1E5BZ96"/>
<evidence type="ECO:0000256" key="1">
    <source>
        <dbReference type="ARBA" id="ARBA00022763"/>
    </source>
</evidence>
<organism evidence="3 4">
    <name type="scientific">Enterovibrio norvegicus FF-454</name>
    <dbReference type="NCBI Taxonomy" id="1185651"/>
    <lineage>
        <taxon>Bacteria</taxon>
        <taxon>Pseudomonadati</taxon>
        <taxon>Pseudomonadota</taxon>
        <taxon>Gammaproteobacteria</taxon>
        <taxon>Vibrionales</taxon>
        <taxon>Vibrionaceae</taxon>
        <taxon>Enterovibrio</taxon>
    </lineage>
</organism>
<reference evidence="3 4" key="1">
    <citation type="journal article" date="2012" name="Science">
        <title>Ecological populations of bacteria act as socially cohesive units of antibiotic production and resistance.</title>
        <authorList>
            <person name="Cordero O.X."/>
            <person name="Wildschutte H."/>
            <person name="Kirkup B."/>
            <person name="Proehl S."/>
            <person name="Ngo L."/>
            <person name="Hussain F."/>
            <person name="Le Roux F."/>
            <person name="Mincer T."/>
            <person name="Polz M.F."/>
        </authorList>
    </citation>
    <scope>NUCLEOTIDE SEQUENCE [LARGE SCALE GENOMIC DNA]</scope>
    <source>
        <strain evidence="3 4">FF-454</strain>
    </source>
</reference>
<dbReference type="PANTHER" id="PTHR35369">
    <property type="entry name" value="BLR3025 PROTEIN-RELATED"/>
    <property type="match status" value="1"/>
</dbReference>